<organism evidence="2">
    <name type="scientific">Tanacetum cinerariifolium</name>
    <name type="common">Dalmatian daisy</name>
    <name type="synonym">Chrysanthemum cinerariifolium</name>
    <dbReference type="NCBI Taxonomy" id="118510"/>
    <lineage>
        <taxon>Eukaryota</taxon>
        <taxon>Viridiplantae</taxon>
        <taxon>Streptophyta</taxon>
        <taxon>Embryophyta</taxon>
        <taxon>Tracheophyta</taxon>
        <taxon>Spermatophyta</taxon>
        <taxon>Magnoliopsida</taxon>
        <taxon>eudicotyledons</taxon>
        <taxon>Gunneridae</taxon>
        <taxon>Pentapetalae</taxon>
        <taxon>asterids</taxon>
        <taxon>campanulids</taxon>
        <taxon>Asterales</taxon>
        <taxon>Asteraceae</taxon>
        <taxon>Asteroideae</taxon>
        <taxon>Anthemideae</taxon>
        <taxon>Anthemidinae</taxon>
        <taxon>Tanacetum</taxon>
    </lineage>
</organism>
<dbReference type="EMBL" id="BKCJ011929143">
    <property type="protein sequence ID" value="GFD62480.1"/>
    <property type="molecule type" value="Genomic_DNA"/>
</dbReference>
<reference evidence="2" key="1">
    <citation type="journal article" date="2019" name="Sci. Rep.">
        <title>Draft genome of Tanacetum cinerariifolium, the natural source of mosquito coil.</title>
        <authorList>
            <person name="Yamashiro T."/>
            <person name="Shiraishi A."/>
            <person name="Satake H."/>
            <person name="Nakayama K."/>
        </authorList>
    </citation>
    <scope>NUCLEOTIDE SEQUENCE</scope>
</reference>
<protein>
    <submittedName>
        <fullName evidence="2">Uncharacterized protein</fullName>
    </submittedName>
</protein>
<accession>A0A699XVQ3</accession>
<dbReference type="Gene3D" id="1.20.5.340">
    <property type="match status" value="1"/>
</dbReference>
<dbReference type="AlphaFoldDB" id="A0A699XVQ3"/>
<sequence length="53" mass="5590">RSRETSESRTSLQGQITALQARVTALQAQVATLQGLARDPTHPEPSEEAGGST</sequence>
<evidence type="ECO:0000256" key="1">
    <source>
        <dbReference type="SAM" id="MobiDB-lite"/>
    </source>
</evidence>
<feature type="non-terminal residue" evidence="2">
    <location>
        <position position="1"/>
    </location>
</feature>
<gene>
    <name evidence="2" type="ORF">Tci_934449</name>
</gene>
<evidence type="ECO:0000313" key="2">
    <source>
        <dbReference type="EMBL" id="GFD62480.1"/>
    </source>
</evidence>
<proteinExistence type="predicted"/>
<feature type="region of interest" description="Disordered" evidence="1">
    <location>
        <begin position="34"/>
        <end position="53"/>
    </location>
</feature>
<name>A0A699XVQ3_TANCI</name>
<comment type="caution">
    <text evidence="2">The sequence shown here is derived from an EMBL/GenBank/DDBJ whole genome shotgun (WGS) entry which is preliminary data.</text>
</comment>